<gene>
    <name evidence="1" type="ORF">AGLY_010701</name>
</gene>
<sequence>MANENIQVLNTAMNDTGSVTVIEDLSSSIALELALLTISVLRLVISCGFADIILILQSSSLLSLKSIVLTGDIVLLGCCLLSISITGGLALSGTVESSGSVISTSSVSDKDSSLISTISTRLSSMRTLLLFKDSHSSCLRFVGPLGPENPALSVNHLFIFRNELKKPITQISASLVISKIKYDK</sequence>
<keyword evidence="2" id="KW-1185">Reference proteome</keyword>
<evidence type="ECO:0000313" key="1">
    <source>
        <dbReference type="EMBL" id="KAE9531495.1"/>
    </source>
</evidence>
<name>A0A6G0TEG9_APHGL</name>
<evidence type="ECO:0000313" key="2">
    <source>
        <dbReference type="Proteomes" id="UP000475862"/>
    </source>
</evidence>
<dbReference type="EMBL" id="VYZN01000041">
    <property type="protein sequence ID" value="KAE9531495.1"/>
    <property type="molecule type" value="Genomic_DNA"/>
</dbReference>
<accession>A0A6G0TEG9</accession>
<organism evidence="1 2">
    <name type="scientific">Aphis glycines</name>
    <name type="common">Soybean aphid</name>
    <dbReference type="NCBI Taxonomy" id="307491"/>
    <lineage>
        <taxon>Eukaryota</taxon>
        <taxon>Metazoa</taxon>
        <taxon>Ecdysozoa</taxon>
        <taxon>Arthropoda</taxon>
        <taxon>Hexapoda</taxon>
        <taxon>Insecta</taxon>
        <taxon>Pterygota</taxon>
        <taxon>Neoptera</taxon>
        <taxon>Paraneoptera</taxon>
        <taxon>Hemiptera</taxon>
        <taxon>Sternorrhyncha</taxon>
        <taxon>Aphidomorpha</taxon>
        <taxon>Aphidoidea</taxon>
        <taxon>Aphididae</taxon>
        <taxon>Aphidini</taxon>
        <taxon>Aphis</taxon>
        <taxon>Aphis</taxon>
    </lineage>
</organism>
<protein>
    <submittedName>
        <fullName evidence="1">Uncharacterized protein</fullName>
    </submittedName>
</protein>
<comment type="caution">
    <text evidence="1">The sequence shown here is derived from an EMBL/GenBank/DDBJ whole genome shotgun (WGS) entry which is preliminary data.</text>
</comment>
<proteinExistence type="predicted"/>
<dbReference type="AlphaFoldDB" id="A0A6G0TEG9"/>
<reference evidence="1 2" key="1">
    <citation type="submission" date="2019-08" db="EMBL/GenBank/DDBJ databases">
        <title>The genome of the soybean aphid Biotype 1, its phylome, world population structure and adaptation to the North American continent.</title>
        <authorList>
            <person name="Giordano R."/>
            <person name="Donthu R.K."/>
            <person name="Hernandez A.G."/>
            <person name="Wright C.L."/>
            <person name="Zimin A.V."/>
        </authorList>
    </citation>
    <scope>NUCLEOTIDE SEQUENCE [LARGE SCALE GENOMIC DNA]</scope>
    <source>
        <tissue evidence="1">Whole aphids</tissue>
    </source>
</reference>
<dbReference type="Proteomes" id="UP000475862">
    <property type="component" value="Unassembled WGS sequence"/>
</dbReference>